<evidence type="ECO:0000313" key="2">
    <source>
        <dbReference type="Proteomes" id="UP000663879"/>
    </source>
</evidence>
<proteinExistence type="predicted"/>
<dbReference type="Proteomes" id="UP000663879">
    <property type="component" value="Unassembled WGS sequence"/>
</dbReference>
<name>A0A814KSI8_9BILA</name>
<sequence length="114" mass="13153">NLVTINLNLEKIGLKLSDSLILINQQFNNGLSGVLKLKKPESKVELNEILERDMQLKNGQKINFVNELFKKESTSNFNVYFQVVINNEKTHYFDPYTLLDQIITIILNLLDSNV</sequence>
<evidence type="ECO:0000313" key="1">
    <source>
        <dbReference type="EMBL" id="CAF1055304.1"/>
    </source>
</evidence>
<dbReference type="AlphaFoldDB" id="A0A814KSI8"/>
<gene>
    <name evidence="1" type="ORF">OXX778_LOCUS19023</name>
</gene>
<keyword evidence="2" id="KW-1185">Reference proteome</keyword>
<organism evidence="1 2">
    <name type="scientific">Brachionus calyciflorus</name>
    <dbReference type="NCBI Taxonomy" id="104777"/>
    <lineage>
        <taxon>Eukaryota</taxon>
        <taxon>Metazoa</taxon>
        <taxon>Spiralia</taxon>
        <taxon>Gnathifera</taxon>
        <taxon>Rotifera</taxon>
        <taxon>Eurotatoria</taxon>
        <taxon>Monogononta</taxon>
        <taxon>Pseudotrocha</taxon>
        <taxon>Ploima</taxon>
        <taxon>Brachionidae</taxon>
        <taxon>Brachionus</taxon>
    </lineage>
</organism>
<protein>
    <submittedName>
        <fullName evidence="1">Uncharacterized protein</fullName>
    </submittedName>
</protein>
<accession>A0A814KSI8</accession>
<dbReference type="EMBL" id="CAJNOC010005547">
    <property type="protein sequence ID" value="CAF1055304.1"/>
    <property type="molecule type" value="Genomic_DNA"/>
</dbReference>
<reference evidence="1" key="1">
    <citation type="submission" date="2021-02" db="EMBL/GenBank/DDBJ databases">
        <authorList>
            <person name="Nowell W R."/>
        </authorList>
    </citation>
    <scope>NUCLEOTIDE SEQUENCE</scope>
    <source>
        <strain evidence="1">Ploen Becks lab</strain>
    </source>
</reference>
<feature type="non-terminal residue" evidence="1">
    <location>
        <position position="1"/>
    </location>
</feature>
<comment type="caution">
    <text evidence="1">The sequence shown here is derived from an EMBL/GenBank/DDBJ whole genome shotgun (WGS) entry which is preliminary data.</text>
</comment>